<evidence type="ECO:0000256" key="7">
    <source>
        <dbReference type="ARBA" id="ARBA00022833"/>
    </source>
</evidence>
<evidence type="ECO:0000259" key="12">
    <source>
        <dbReference type="PROSITE" id="PS50206"/>
    </source>
</evidence>
<dbReference type="InterPro" id="IPR050229">
    <property type="entry name" value="GlpE_sulfurtransferase"/>
</dbReference>
<evidence type="ECO:0000256" key="11">
    <source>
        <dbReference type="ARBA" id="ARBA00030971"/>
    </source>
</evidence>
<dbReference type="Proteomes" id="UP001152798">
    <property type="component" value="Chromosome 4"/>
</dbReference>
<dbReference type="PANTHER" id="PTHR43031:SF1">
    <property type="entry name" value="PYRIDINE NUCLEOTIDE-DISULPHIDE OXIDOREDUCTASE"/>
    <property type="match status" value="1"/>
</dbReference>
<evidence type="ECO:0000256" key="10">
    <source>
        <dbReference type="ARBA" id="ARBA00023268"/>
    </source>
</evidence>
<evidence type="ECO:0000256" key="3">
    <source>
        <dbReference type="ARBA" id="ARBA00022679"/>
    </source>
</evidence>
<sequence>MQSYSVVIDASDNPSTRYLVNDACIMTKLPLVSGSAVGMEGQLTVYNYKGGPCYRCLFPDPPPPNTVSNCGDAGVLGPVPGVIGTMQALQAIHILLESEGVLSSKLLLFDGADTKFRTVKLRGKSAGCVVCGENPTITRLIDYEQFCGAPANDKHAAVNLLKPEERITVSELRTALKEKGKPVVIDVRSKTEFDICRLPGSVNIPLADIEKQSAQNTLKSVISKSPNPNEPVYVICRRGNDSQKAVKKLRELMLLNQDFFDVRGGLHAWARDIDHTFPIY</sequence>
<accession>A0A9P0HBL0</accession>
<dbReference type="PROSITE" id="PS50206">
    <property type="entry name" value="RHODANESE_3"/>
    <property type="match status" value="1"/>
</dbReference>
<keyword evidence="5" id="KW-0479">Metal-binding</keyword>
<protein>
    <recommendedName>
        <fullName evidence="11">Ubiquitin activating enzyme 4</fullName>
    </recommendedName>
</protein>
<dbReference type="GO" id="GO:0016740">
    <property type="term" value="F:transferase activity"/>
    <property type="evidence" value="ECO:0007669"/>
    <property type="project" value="UniProtKB-KW"/>
</dbReference>
<keyword evidence="10" id="KW-0511">Multifunctional enzyme</keyword>
<evidence type="ECO:0000256" key="1">
    <source>
        <dbReference type="ARBA" id="ARBA00004514"/>
    </source>
</evidence>
<keyword evidence="2" id="KW-0963">Cytoplasm</keyword>
<dbReference type="PANTHER" id="PTHR43031">
    <property type="entry name" value="FAD-DEPENDENT OXIDOREDUCTASE"/>
    <property type="match status" value="1"/>
</dbReference>
<name>A0A9P0HBL0_NEZVI</name>
<dbReference type="CDD" id="cd00757">
    <property type="entry name" value="ThiF_MoeB_HesA_family"/>
    <property type="match status" value="1"/>
</dbReference>
<keyword evidence="6" id="KW-0547">Nucleotide-binding</keyword>
<organism evidence="13 14">
    <name type="scientific">Nezara viridula</name>
    <name type="common">Southern green stink bug</name>
    <name type="synonym">Cimex viridulus</name>
    <dbReference type="NCBI Taxonomy" id="85310"/>
    <lineage>
        <taxon>Eukaryota</taxon>
        <taxon>Metazoa</taxon>
        <taxon>Ecdysozoa</taxon>
        <taxon>Arthropoda</taxon>
        <taxon>Hexapoda</taxon>
        <taxon>Insecta</taxon>
        <taxon>Pterygota</taxon>
        <taxon>Neoptera</taxon>
        <taxon>Paraneoptera</taxon>
        <taxon>Hemiptera</taxon>
        <taxon>Heteroptera</taxon>
        <taxon>Panheteroptera</taxon>
        <taxon>Pentatomomorpha</taxon>
        <taxon>Pentatomoidea</taxon>
        <taxon>Pentatomidae</taxon>
        <taxon>Pentatominae</taxon>
        <taxon>Nezara</taxon>
    </lineage>
</organism>
<evidence type="ECO:0000313" key="14">
    <source>
        <dbReference type="Proteomes" id="UP001152798"/>
    </source>
</evidence>
<keyword evidence="3" id="KW-0808">Transferase</keyword>
<gene>
    <name evidence="13" type="ORF">NEZAVI_LOCUS8524</name>
</gene>
<dbReference type="GO" id="GO:0006777">
    <property type="term" value="P:Mo-molybdopterin cofactor biosynthetic process"/>
    <property type="evidence" value="ECO:0007669"/>
    <property type="project" value="UniProtKB-KW"/>
</dbReference>
<evidence type="ECO:0000313" key="13">
    <source>
        <dbReference type="EMBL" id="CAH1398975.1"/>
    </source>
</evidence>
<evidence type="ECO:0000256" key="6">
    <source>
        <dbReference type="ARBA" id="ARBA00022741"/>
    </source>
</evidence>
<dbReference type="InterPro" id="IPR000594">
    <property type="entry name" value="ThiF_NAD_FAD-bd"/>
</dbReference>
<dbReference type="Gene3D" id="3.40.250.10">
    <property type="entry name" value="Rhodanese-like domain"/>
    <property type="match status" value="1"/>
</dbReference>
<reference evidence="13" key="1">
    <citation type="submission" date="2022-01" db="EMBL/GenBank/DDBJ databases">
        <authorList>
            <person name="King R."/>
        </authorList>
    </citation>
    <scope>NUCLEOTIDE SEQUENCE</scope>
</reference>
<evidence type="ECO:0000256" key="4">
    <source>
        <dbReference type="ARBA" id="ARBA00022694"/>
    </source>
</evidence>
<evidence type="ECO:0000256" key="2">
    <source>
        <dbReference type="ARBA" id="ARBA00022490"/>
    </source>
</evidence>
<evidence type="ECO:0000256" key="8">
    <source>
        <dbReference type="ARBA" id="ARBA00022840"/>
    </source>
</evidence>
<dbReference type="Pfam" id="PF00899">
    <property type="entry name" value="ThiF"/>
    <property type="match status" value="1"/>
</dbReference>
<dbReference type="SMART" id="SM00450">
    <property type="entry name" value="RHOD"/>
    <property type="match status" value="1"/>
</dbReference>
<dbReference type="GO" id="GO:0005829">
    <property type="term" value="C:cytosol"/>
    <property type="evidence" value="ECO:0007669"/>
    <property type="project" value="UniProtKB-SubCell"/>
</dbReference>
<keyword evidence="8" id="KW-0067">ATP-binding</keyword>
<dbReference type="SUPFAM" id="SSF69572">
    <property type="entry name" value="Activating enzymes of the ubiquitin-like proteins"/>
    <property type="match status" value="1"/>
</dbReference>
<dbReference type="GO" id="GO:0046872">
    <property type="term" value="F:metal ion binding"/>
    <property type="evidence" value="ECO:0007669"/>
    <property type="project" value="UniProtKB-KW"/>
</dbReference>
<dbReference type="FunFam" id="3.40.250.10:FF:000014">
    <property type="entry name" value="Adenylyltransferase and sulfurtransferase MOCS3"/>
    <property type="match status" value="1"/>
</dbReference>
<dbReference type="AlphaFoldDB" id="A0A9P0HBL0"/>
<dbReference type="EMBL" id="OV725080">
    <property type="protein sequence ID" value="CAH1398975.1"/>
    <property type="molecule type" value="Genomic_DNA"/>
</dbReference>
<keyword evidence="14" id="KW-1185">Reference proteome</keyword>
<keyword evidence="7" id="KW-0862">Zinc</keyword>
<proteinExistence type="predicted"/>
<dbReference type="Pfam" id="PF00581">
    <property type="entry name" value="Rhodanese"/>
    <property type="match status" value="1"/>
</dbReference>
<keyword evidence="9" id="KW-0501">Molybdenum cofactor biosynthesis</keyword>
<dbReference type="GO" id="GO:0005524">
    <property type="term" value="F:ATP binding"/>
    <property type="evidence" value="ECO:0007669"/>
    <property type="project" value="UniProtKB-KW"/>
</dbReference>
<keyword evidence="4" id="KW-0819">tRNA processing</keyword>
<dbReference type="InterPro" id="IPR035985">
    <property type="entry name" value="Ubiquitin-activating_enz"/>
</dbReference>
<dbReference type="Gene3D" id="3.40.50.720">
    <property type="entry name" value="NAD(P)-binding Rossmann-like Domain"/>
    <property type="match status" value="1"/>
</dbReference>
<dbReference type="GO" id="GO:0008033">
    <property type="term" value="P:tRNA processing"/>
    <property type="evidence" value="ECO:0007669"/>
    <property type="project" value="UniProtKB-KW"/>
</dbReference>
<dbReference type="CDD" id="cd01526">
    <property type="entry name" value="RHOD_ThiF"/>
    <property type="match status" value="1"/>
</dbReference>
<dbReference type="GO" id="GO:0008641">
    <property type="term" value="F:ubiquitin-like modifier activating enzyme activity"/>
    <property type="evidence" value="ECO:0007669"/>
    <property type="project" value="InterPro"/>
</dbReference>
<evidence type="ECO:0000256" key="5">
    <source>
        <dbReference type="ARBA" id="ARBA00022723"/>
    </source>
</evidence>
<dbReference type="InterPro" id="IPR036873">
    <property type="entry name" value="Rhodanese-like_dom_sf"/>
</dbReference>
<feature type="domain" description="Rhodanese" evidence="12">
    <location>
        <begin position="178"/>
        <end position="278"/>
    </location>
</feature>
<comment type="subcellular location">
    <subcellularLocation>
        <location evidence="1">Cytoplasm</location>
        <location evidence="1">Cytosol</location>
    </subcellularLocation>
</comment>
<dbReference type="InterPro" id="IPR001763">
    <property type="entry name" value="Rhodanese-like_dom"/>
</dbReference>
<evidence type="ECO:0000256" key="9">
    <source>
        <dbReference type="ARBA" id="ARBA00023150"/>
    </source>
</evidence>